<proteinExistence type="predicted"/>
<reference evidence="1" key="1">
    <citation type="submission" date="2018-02" db="EMBL/GenBank/DDBJ databases">
        <title>Rhizophora mucronata_Transcriptome.</title>
        <authorList>
            <person name="Meera S.P."/>
            <person name="Sreeshan A."/>
            <person name="Augustine A."/>
        </authorList>
    </citation>
    <scope>NUCLEOTIDE SEQUENCE</scope>
    <source>
        <tissue evidence="1">Leaf</tissue>
    </source>
</reference>
<dbReference type="AlphaFoldDB" id="A0A2P2J1G4"/>
<accession>A0A2P2J1G4</accession>
<evidence type="ECO:0000313" key="1">
    <source>
        <dbReference type="EMBL" id="MBW87325.1"/>
    </source>
</evidence>
<name>A0A2P2J1G4_RHIMU</name>
<protein>
    <submittedName>
        <fullName evidence="1">Uncharacterized protein</fullName>
    </submittedName>
</protein>
<organism evidence="1">
    <name type="scientific">Rhizophora mucronata</name>
    <name type="common">Asiatic mangrove</name>
    <dbReference type="NCBI Taxonomy" id="61149"/>
    <lineage>
        <taxon>Eukaryota</taxon>
        <taxon>Viridiplantae</taxon>
        <taxon>Streptophyta</taxon>
        <taxon>Embryophyta</taxon>
        <taxon>Tracheophyta</taxon>
        <taxon>Spermatophyta</taxon>
        <taxon>Magnoliopsida</taxon>
        <taxon>eudicotyledons</taxon>
        <taxon>Gunneridae</taxon>
        <taxon>Pentapetalae</taxon>
        <taxon>rosids</taxon>
        <taxon>fabids</taxon>
        <taxon>Malpighiales</taxon>
        <taxon>Rhizophoraceae</taxon>
        <taxon>Rhizophora</taxon>
    </lineage>
</organism>
<sequence>MRISKIKYFSSLIHCILSPSNTYAHTPMQLQSQVPKKNSN</sequence>
<dbReference type="EMBL" id="GGEC01006842">
    <property type="protein sequence ID" value="MBW87325.1"/>
    <property type="molecule type" value="Transcribed_RNA"/>
</dbReference>